<protein>
    <submittedName>
        <fullName evidence="1">Uncharacterized protein</fullName>
    </submittedName>
</protein>
<gene>
    <name evidence="1" type="ORF">GCM10007424_07820</name>
</gene>
<accession>A0ABQ1JJ45</accession>
<name>A0ABQ1JJ45_9FLAO</name>
<reference evidence="2" key="1">
    <citation type="journal article" date="2019" name="Int. J. Syst. Evol. Microbiol.">
        <title>The Global Catalogue of Microorganisms (GCM) 10K type strain sequencing project: providing services to taxonomists for standard genome sequencing and annotation.</title>
        <authorList>
            <consortium name="The Broad Institute Genomics Platform"/>
            <consortium name="The Broad Institute Genome Sequencing Center for Infectious Disease"/>
            <person name="Wu L."/>
            <person name="Ma J."/>
        </authorList>
    </citation>
    <scope>NUCLEOTIDE SEQUENCE [LARGE SCALE GENOMIC DNA]</scope>
    <source>
        <strain evidence="2">CGMCC 1.15461</strain>
    </source>
</reference>
<evidence type="ECO:0000313" key="1">
    <source>
        <dbReference type="EMBL" id="GGB70320.1"/>
    </source>
</evidence>
<dbReference type="Proteomes" id="UP000615760">
    <property type="component" value="Unassembled WGS sequence"/>
</dbReference>
<proteinExistence type="predicted"/>
<keyword evidence="2" id="KW-1185">Reference proteome</keyword>
<sequence>MYGLELKCTSKNGLATILDKEILANSGSINGVIGFQIKNKKHNRNNLKTYIKLEIEHDSLVNLIEEEEIKISSHVSKMVVNGVITKEKENEFLKFLIVKKGDNPILDKIKEIITKLDRLNNPKKPDVDNTKRLEEINTQIDVLKNSLIIVDDVLNKYATFNITTLKDSDSDLIYLRKSKSDIVFEMNELNENHNIYKTTPIDIKLEKYLDHTTWKDAKKALEKIIAYRNSEKIQLNNRSVKLSIDKDIKQLRILYSALLCTLEKFKETKEQLDELISKQIDYDKY</sequence>
<dbReference type="EMBL" id="BMJE01000002">
    <property type="protein sequence ID" value="GGB70320.1"/>
    <property type="molecule type" value="Genomic_DNA"/>
</dbReference>
<organism evidence="1 2">
    <name type="scientific">Flavobacterium suaedae</name>
    <dbReference type="NCBI Taxonomy" id="1767027"/>
    <lineage>
        <taxon>Bacteria</taxon>
        <taxon>Pseudomonadati</taxon>
        <taxon>Bacteroidota</taxon>
        <taxon>Flavobacteriia</taxon>
        <taxon>Flavobacteriales</taxon>
        <taxon>Flavobacteriaceae</taxon>
        <taxon>Flavobacterium</taxon>
    </lineage>
</organism>
<evidence type="ECO:0000313" key="2">
    <source>
        <dbReference type="Proteomes" id="UP000615760"/>
    </source>
</evidence>
<comment type="caution">
    <text evidence="1">The sequence shown here is derived from an EMBL/GenBank/DDBJ whole genome shotgun (WGS) entry which is preliminary data.</text>
</comment>
<dbReference type="RefSeq" id="WP_188619940.1">
    <property type="nucleotide sequence ID" value="NZ_BMJE01000002.1"/>
</dbReference>